<protein>
    <recommendedName>
        <fullName evidence="15">lytic cellulose monooxygenase (C4-dehydrogenating)</fullName>
        <ecNumber evidence="15">1.14.99.56</ecNumber>
    </recommendedName>
</protein>
<dbReference type="InterPro" id="IPR049892">
    <property type="entry name" value="AA9"/>
</dbReference>
<evidence type="ECO:0000256" key="8">
    <source>
        <dbReference type="ARBA" id="ARBA00023008"/>
    </source>
</evidence>
<dbReference type="CDD" id="cd21175">
    <property type="entry name" value="LPMO_AA9"/>
    <property type="match status" value="1"/>
</dbReference>
<evidence type="ECO:0000256" key="13">
    <source>
        <dbReference type="ARBA" id="ARBA00044502"/>
    </source>
</evidence>
<evidence type="ECO:0000256" key="3">
    <source>
        <dbReference type="ARBA" id="ARBA00022525"/>
    </source>
</evidence>
<reference evidence="19" key="1">
    <citation type="journal article" date="2023" name="Mol. Phylogenet. Evol.">
        <title>Genome-scale phylogeny and comparative genomics of the fungal order Sordariales.</title>
        <authorList>
            <person name="Hensen N."/>
            <person name="Bonometti L."/>
            <person name="Westerberg I."/>
            <person name="Brannstrom I.O."/>
            <person name="Guillou S."/>
            <person name="Cros-Aarteil S."/>
            <person name="Calhoun S."/>
            <person name="Haridas S."/>
            <person name="Kuo A."/>
            <person name="Mondo S."/>
            <person name="Pangilinan J."/>
            <person name="Riley R."/>
            <person name="LaButti K."/>
            <person name="Andreopoulos B."/>
            <person name="Lipzen A."/>
            <person name="Chen C."/>
            <person name="Yan M."/>
            <person name="Daum C."/>
            <person name="Ng V."/>
            <person name="Clum A."/>
            <person name="Steindorff A."/>
            <person name="Ohm R.A."/>
            <person name="Martin F."/>
            <person name="Silar P."/>
            <person name="Natvig D.O."/>
            <person name="Lalanne C."/>
            <person name="Gautier V."/>
            <person name="Ament-Velasquez S.L."/>
            <person name="Kruys A."/>
            <person name="Hutchinson M.I."/>
            <person name="Powell A.J."/>
            <person name="Barry K."/>
            <person name="Miller A.N."/>
            <person name="Grigoriev I.V."/>
            <person name="Debuchy R."/>
            <person name="Gladieux P."/>
            <person name="Hiltunen Thoren M."/>
            <person name="Johannesson H."/>
        </authorList>
    </citation>
    <scope>NUCLEOTIDE SEQUENCE</scope>
    <source>
        <strain evidence="19">PSN309</strain>
    </source>
</reference>
<evidence type="ECO:0000256" key="5">
    <source>
        <dbReference type="ARBA" id="ARBA00022729"/>
    </source>
</evidence>
<evidence type="ECO:0000313" key="20">
    <source>
        <dbReference type="Proteomes" id="UP001302126"/>
    </source>
</evidence>
<feature type="chain" id="PRO_5043047047" description="lytic cellulose monooxygenase (C4-dehydrogenating)" evidence="17">
    <location>
        <begin position="18"/>
        <end position="443"/>
    </location>
</feature>
<evidence type="ECO:0000256" key="14">
    <source>
        <dbReference type="ARBA" id="ARBA00045077"/>
    </source>
</evidence>
<evidence type="ECO:0000256" key="2">
    <source>
        <dbReference type="ARBA" id="ARBA00004613"/>
    </source>
</evidence>
<keyword evidence="12" id="KW-0624">Polysaccharide degradation</keyword>
<comment type="cofactor">
    <cofactor evidence="1">
        <name>Cu(2+)</name>
        <dbReference type="ChEBI" id="CHEBI:29036"/>
    </cofactor>
</comment>
<evidence type="ECO:0000256" key="4">
    <source>
        <dbReference type="ARBA" id="ARBA00022723"/>
    </source>
</evidence>
<evidence type="ECO:0000256" key="7">
    <source>
        <dbReference type="ARBA" id="ARBA00023002"/>
    </source>
</evidence>
<evidence type="ECO:0000256" key="11">
    <source>
        <dbReference type="ARBA" id="ARBA00023277"/>
    </source>
</evidence>
<comment type="catalytic activity">
    <reaction evidence="14">
        <text>[(1-&gt;4)-beta-D-glucosyl]n+m + reduced acceptor + O2 = 4-dehydro-beta-D-glucosyl-[(1-&gt;4)-beta-D-glucosyl]n-1 + [(1-&gt;4)-beta-D-glucosyl]m + acceptor + H2O.</text>
        <dbReference type="EC" id="1.14.99.56"/>
    </reaction>
</comment>
<dbReference type="AlphaFoldDB" id="A0AAN6X1L8"/>
<feature type="region of interest" description="Disordered" evidence="16">
    <location>
        <begin position="337"/>
        <end position="443"/>
    </location>
</feature>
<organism evidence="19 20">
    <name type="scientific">Podospora australis</name>
    <dbReference type="NCBI Taxonomy" id="1536484"/>
    <lineage>
        <taxon>Eukaryota</taxon>
        <taxon>Fungi</taxon>
        <taxon>Dikarya</taxon>
        <taxon>Ascomycota</taxon>
        <taxon>Pezizomycotina</taxon>
        <taxon>Sordariomycetes</taxon>
        <taxon>Sordariomycetidae</taxon>
        <taxon>Sordariales</taxon>
        <taxon>Podosporaceae</taxon>
        <taxon>Podospora</taxon>
    </lineage>
</organism>
<keyword evidence="3" id="KW-0964">Secreted</keyword>
<keyword evidence="7" id="KW-0560">Oxidoreductase</keyword>
<accession>A0AAN6X1L8</accession>
<proteinExistence type="inferred from homology"/>
<gene>
    <name evidence="19" type="ORF">QBC35DRAFT_259020</name>
</gene>
<dbReference type="EMBL" id="MU864356">
    <property type="protein sequence ID" value="KAK4191966.1"/>
    <property type="molecule type" value="Genomic_DNA"/>
</dbReference>
<dbReference type="PANTHER" id="PTHR33353:SF32">
    <property type="entry name" value="ENDO-BETA-1,4-GLUCANASE D"/>
    <property type="match status" value="1"/>
</dbReference>
<evidence type="ECO:0000256" key="6">
    <source>
        <dbReference type="ARBA" id="ARBA00023001"/>
    </source>
</evidence>
<evidence type="ECO:0000256" key="1">
    <source>
        <dbReference type="ARBA" id="ARBA00001973"/>
    </source>
</evidence>
<keyword evidence="8" id="KW-0186">Copper</keyword>
<keyword evidence="20" id="KW-1185">Reference proteome</keyword>
<evidence type="ECO:0000256" key="15">
    <source>
        <dbReference type="ARBA" id="ARBA00047174"/>
    </source>
</evidence>
<dbReference type="GO" id="GO:0005576">
    <property type="term" value="C:extracellular region"/>
    <property type="evidence" value="ECO:0007669"/>
    <property type="project" value="UniProtKB-SubCell"/>
</dbReference>
<dbReference type="GO" id="GO:0046872">
    <property type="term" value="F:metal ion binding"/>
    <property type="evidence" value="ECO:0007669"/>
    <property type="project" value="UniProtKB-KW"/>
</dbReference>
<evidence type="ECO:0000313" key="19">
    <source>
        <dbReference type="EMBL" id="KAK4191966.1"/>
    </source>
</evidence>
<keyword evidence="9" id="KW-0503">Monooxygenase</keyword>
<dbReference type="Proteomes" id="UP001302126">
    <property type="component" value="Unassembled WGS sequence"/>
</dbReference>
<evidence type="ECO:0000256" key="9">
    <source>
        <dbReference type="ARBA" id="ARBA00023033"/>
    </source>
</evidence>
<comment type="caution">
    <text evidence="19">The sequence shown here is derived from an EMBL/GenBank/DDBJ whole genome shotgun (WGS) entry which is preliminary data.</text>
</comment>
<evidence type="ECO:0000256" key="12">
    <source>
        <dbReference type="ARBA" id="ARBA00023326"/>
    </source>
</evidence>
<comment type="similarity">
    <text evidence="13">Belongs to the polysaccharide monooxygenase AA9 family.</text>
</comment>
<feature type="compositionally biased region" description="Basic and acidic residues" evidence="16">
    <location>
        <begin position="376"/>
        <end position="388"/>
    </location>
</feature>
<evidence type="ECO:0000256" key="16">
    <source>
        <dbReference type="SAM" id="MobiDB-lite"/>
    </source>
</evidence>
<dbReference type="Gene3D" id="2.70.50.70">
    <property type="match status" value="1"/>
</dbReference>
<feature type="compositionally biased region" description="Low complexity" evidence="16">
    <location>
        <begin position="394"/>
        <end position="428"/>
    </location>
</feature>
<dbReference type="InterPro" id="IPR005103">
    <property type="entry name" value="AA9_LPMO"/>
</dbReference>
<dbReference type="GO" id="GO:0030245">
    <property type="term" value="P:cellulose catabolic process"/>
    <property type="evidence" value="ECO:0007669"/>
    <property type="project" value="UniProtKB-KW"/>
</dbReference>
<dbReference type="GO" id="GO:0004497">
    <property type="term" value="F:monooxygenase activity"/>
    <property type="evidence" value="ECO:0007669"/>
    <property type="project" value="UniProtKB-KW"/>
</dbReference>
<keyword evidence="11" id="KW-0119">Carbohydrate metabolism</keyword>
<keyword evidence="5 17" id="KW-0732">Signal</keyword>
<evidence type="ECO:0000256" key="10">
    <source>
        <dbReference type="ARBA" id="ARBA00023157"/>
    </source>
</evidence>
<keyword evidence="10" id="KW-1015">Disulfide bond</keyword>
<feature type="domain" description="Auxiliary Activity family 9 catalytic" evidence="18">
    <location>
        <begin position="18"/>
        <end position="235"/>
    </location>
</feature>
<feature type="signal peptide" evidence="17">
    <location>
        <begin position="1"/>
        <end position="17"/>
    </location>
</feature>
<name>A0AAN6X1L8_9PEZI</name>
<dbReference type="Pfam" id="PF03443">
    <property type="entry name" value="AA9"/>
    <property type="match status" value="1"/>
</dbReference>
<evidence type="ECO:0000256" key="17">
    <source>
        <dbReference type="SAM" id="SignalP"/>
    </source>
</evidence>
<comment type="subcellular location">
    <subcellularLocation>
        <location evidence="2">Secreted</location>
    </subcellularLocation>
</comment>
<evidence type="ECO:0000259" key="18">
    <source>
        <dbReference type="Pfam" id="PF03443"/>
    </source>
</evidence>
<keyword evidence="6" id="KW-0136">Cellulose degradation</keyword>
<dbReference type="EC" id="1.14.99.56" evidence="15"/>
<sequence length="443" mass="46608">MRFPLLFSLGLATTSTAHTVLTTLFVNDVNQGDGTCIRMSNDPERTTFPIGGINSPDMACGANGNKPVKFTCPTPAGAKLTFAFRAWADDSSRGAIDKSHVGSIAVYLKQVSDMSSTSASGSGWFKIWDSGYDTSTKKWSAEKLIDQHGLLSINLPSGLPKGGYFLARTEVLALQNVTDPGIVSPQFFVGCAQLFISSSSSSSLNVPSGKSVSIPGHVASSHPGLNYNIYENDPNKKPYPVIGPAAFFPTSSSSSAVSSAQQQSGAIPATCLAKNANWCASEVPDYSTENECWAASDNCWRQLDTCYNSAPPSGSKGCRTWQDLKCEKVQAACRDKNWKGPQNKGKRIGDGEKSWSEPIPGGSLPGAENRSSSSSEGEKPAPVVKDEPATTLITSTSAVPAVSTAAATTTKVAAAPVVSTSAAATATKGSCKGRRQQRRRLAE</sequence>
<dbReference type="PANTHER" id="PTHR33353">
    <property type="entry name" value="PUTATIVE (AFU_ORTHOLOGUE AFUA_1G12560)-RELATED"/>
    <property type="match status" value="1"/>
</dbReference>
<feature type="compositionally biased region" description="Basic residues" evidence="16">
    <location>
        <begin position="431"/>
        <end position="443"/>
    </location>
</feature>
<keyword evidence="4" id="KW-0479">Metal-binding</keyword>
<reference evidence="19" key="2">
    <citation type="submission" date="2023-05" db="EMBL/GenBank/DDBJ databases">
        <authorList>
            <consortium name="Lawrence Berkeley National Laboratory"/>
            <person name="Steindorff A."/>
            <person name="Hensen N."/>
            <person name="Bonometti L."/>
            <person name="Westerberg I."/>
            <person name="Brannstrom I.O."/>
            <person name="Guillou S."/>
            <person name="Cros-Aarteil S."/>
            <person name="Calhoun S."/>
            <person name="Haridas S."/>
            <person name="Kuo A."/>
            <person name="Mondo S."/>
            <person name="Pangilinan J."/>
            <person name="Riley R."/>
            <person name="Labutti K."/>
            <person name="Andreopoulos B."/>
            <person name="Lipzen A."/>
            <person name="Chen C."/>
            <person name="Yanf M."/>
            <person name="Daum C."/>
            <person name="Ng V."/>
            <person name="Clum A."/>
            <person name="Ohm R."/>
            <person name="Martin F."/>
            <person name="Silar P."/>
            <person name="Natvig D."/>
            <person name="Lalanne C."/>
            <person name="Gautier V."/>
            <person name="Ament-Velasquez S.L."/>
            <person name="Kruys A."/>
            <person name="Hutchinson M.I."/>
            <person name="Powell A.J."/>
            <person name="Barry K."/>
            <person name="Miller A.N."/>
            <person name="Grigoriev I.V."/>
            <person name="Debuchy R."/>
            <person name="Gladieux P."/>
            <person name="Thoren M.H."/>
            <person name="Johannesson H."/>
        </authorList>
    </citation>
    <scope>NUCLEOTIDE SEQUENCE</scope>
    <source>
        <strain evidence="19">PSN309</strain>
    </source>
</reference>